<organism evidence="2 3">
    <name type="scientific">Arcobacter arenosus</name>
    <dbReference type="NCBI Taxonomy" id="2576037"/>
    <lineage>
        <taxon>Bacteria</taxon>
        <taxon>Pseudomonadati</taxon>
        <taxon>Campylobacterota</taxon>
        <taxon>Epsilonproteobacteria</taxon>
        <taxon>Campylobacterales</taxon>
        <taxon>Arcobacteraceae</taxon>
        <taxon>Arcobacter</taxon>
    </lineage>
</organism>
<accession>A0A5R8Y233</accession>
<name>A0A5R8Y233_9BACT</name>
<dbReference type="Gene3D" id="3.30.1330.130">
    <property type="match status" value="1"/>
</dbReference>
<evidence type="ECO:0000313" key="3">
    <source>
        <dbReference type="Proteomes" id="UP000308901"/>
    </source>
</evidence>
<dbReference type="Proteomes" id="UP000308901">
    <property type="component" value="Unassembled WGS sequence"/>
</dbReference>
<dbReference type="InterPro" id="IPR003814">
    <property type="entry name" value="FmdEsu_dom"/>
</dbReference>
<dbReference type="RefSeq" id="WP_138151925.1">
    <property type="nucleotide sequence ID" value="NZ_VANU01000002.1"/>
</dbReference>
<gene>
    <name evidence="2" type="ORF">FDK22_05585</name>
</gene>
<evidence type="ECO:0000313" key="2">
    <source>
        <dbReference type="EMBL" id="TLP39342.1"/>
    </source>
</evidence>
<proteinExistence type="predicted"/>
<comment type="caution">
    <text evidence="2">The sequence shown here is derived from an EMBL/GenBank/DDBJ whole genome shotgun (WGS) entry which is preliminary data.</text>
</comment>
<dbReference type="Pfam" id="PF02663">
    <property type="entry name" value="FmdE"/>
    <property type="match status" value="1"/>
</dbReference>
<dbReference type="SUPFAM" id="SSF143555">
    <property type="entry name" value="FwdE-like"/>
    <property type="match status" value="1"/>
</dbReference>
<feature type="domain" description="Formylmethanofuran dehydrogenase subunit E" evidence="1">
    <location>
        <begin position="43"/>
        <end position="191"/>
    </location>
</feature>
<dbReference type="OrthoDB" id="259311at2"/>
<protein>
    <recommendedName>
        <fullName evidence="1">Formylmethanofuran dehydrogenase subunit E domain-containing protein</fullName>
    </recommendedName>
</protein>
<keyword evidence="3" id="KW-1185">Reference proteome</keyword>
<dbReference type="AlphaFoldDB" id="A0A5R8Y233"/>
<dbReference type="EMBL" id="VANU01000002">
    <property type="protein sequence ID" value="TLP39342.1"/>
    <property type="molecule type" value="Genomic_DNA"/>
</dbReference>
<evidence type="ECO:0000259" key="1">
    <source>
        <dbReference type="Pfam" id="PF02663"/>
    </source>
</evidence>
<sequence>MRYPKFFDEIETIKLKDELSAILGSVENGEVEFSYLDIVKSAGHSCPTVAGAYLMTQVALKELYKNETPKRGEIFVSFKEDSKDGVAGVIANVISQITGATETLGFKGLNGRFTRYGLMKFNDKITTNVKFTRVDTKESVEIIYNPTLIEPDKKIQEIMQKLMENKATNDEKIEFGKLWQDRVEKIFNNKNRVIKIL</sequence>
<reference evidence="2 3" key="1">
    <citation type="submission" date="2019-05" db="EMBL/GenBank/DDBJ databases">
        <title>Arcobacter sp. nov., isolated from sea sediment.</title>
        <authorList>
            <person name="Kim W."/>
        </authorList>
    </citation>
    <scope>NUCLEOTIDE SEQUENCE [LARGE SCALE GENOMIC DNA]</scope>
    <source>
        <strain evidence="2 3">CAU 1517</strain>
    </source>
</reference>